<organism evidence="5 6">
    <name type="scientific">Actinomadura geliboluensis</name>
    <dbReference type="NCBI Taxonomy" id="882440"/>
    <lineage>
        <taxon>Bacteria</taxon>
        <taxon>Bacillati</taxon>
        <taxon>Actinomycetota</taxon>
        <taxon>Actinomycetes</taxon>
        <taxon>Streptosporangiales</taxon>
        <taxon>Thermomonosporaceae</taxon>
        <taxon>Actinomadura</taxon>
    </lineage>
</organism>
<dbReference type="PANTHER" id="PTHR33164">
    <property type="entry name" value="TRANSCRIPTIONAL REGULATOR, MARR FAMILY"/>
    <property type="match status" value="1"/>
</dbReference>
<accession>A0A5S4H272</accession>
<sequence length="155" mass="17487">MLDELLERILATDDDPGIRHVGVGMLLAAAHNRSRQSMNDELRPLGIDVRQYAMLLALEMYGPSSQRRLIDLTGIDKSTMVRSVDELERADLVRRERIPEDRRAYAITLTRTGTQTLARARRVGADVGERLFGRLAADERDQLVALLRKISEYAG</sequence>
<dbReference type="OrthoDB" id="391755at2"/>
<reference evidence="5 6" key="1">
    <citation type="submission" date="2019-05" db="EMBL/GenBank/DDBJ databases">
        <title>Draft genome sequence of Actinomadura geliboluensis A8036.</title>
        <authorList>
            <person name="Saricaoglu S."/>
            <person name="Isik K."/>
        </authorList>
    </citation>
    <scope>NUCLEOTIDE SEQUENCE [LARGE SCALE GENOMIC DNA]</scope>
    <source>
        <strain evidence="5 6">A8036</strain>
    </source>
</reference>
<gene>
    <name evidence="5" type="ORF">ETD96_15575</name>
</gene>
<dbReference type="PROSITE" id="PS50995">
    <property type="entry name" value="HTH_MARR_2"/>
    <property type="match status" value="1"/>
</dbReference>
<evidence type="ECO:0000256" key="2">
    <source>
        <dbReference type="ARBA" id="ARBA00023125"/>
    </source>
</evidence>
<dbReference type="GO" id="GO:0003677">
    <property type="term" value="F:DNA binding"/>
    <property type="evidence" value="ECO:0007669"/>
    <property type="project" value="UniProtKB-KW"/>
</dbReference>
<comment type="caution">
    <text evidence="5">The sequence shown here is derived from an EMBL/GenBank/DDBJ whole genome shotgun (WGS) entry which is preliminary data.</text>
</comment>
<keyword evidence="1" id="KW-0805">Transcription regulation</keyword>
<keyword evidence="6" id="KW-1185">Reference proteome</keyword>
<dbReference type="RefSeq" id="WP_138637068.1">
    <property type="nucleotide sequence ID" value="NZ_JASWDG010000022.1"/>
</dbReference>
<keyword evidence="2" id="KW-0238">DNA-binding</keyword>
<dbReference type="SUPFAM" id="SSF46785">
    <property type="entry name" value="Winged helix' DNA-binding domain"/>
    <property type="match status" value="1"/>
</dbReference>
<dbReference type="GO" id="GO:0003700">
    <property type="term" value="F:DNA-binding transcription factor activity"/>
    <property type="evidence" value="ECO:0007669"/>
    <property type="project" value="InterPro"/>
</dbReference>
<dbReference type="InterPro" id="IPR039422">
    <property type="entry name" value="MarR/SlyA-like"/>
</dbReference>
<dbReference type="InterPro" id="IPR000835">
    <property type="entry name" value="HTH_MarR-typ"/>
</dbReference>
<dbReference type="Gene3D" id="1.10.10.10">
    <property type="entry name" value="Winged helix-like DNA-binding domain superfamily/Winged helix DNA-binding domain"/>
    <property type="match status" value="1"/>
</dbReference>
<name>A0A5S4H272_9ACTN</name>
<protein>
    <submittedName>
        <fullName evidence="5">MarR family transcriptional regulator</fullName>
    </submittedName>
</protein>
<keyword evidence="3" id="KW-0804">Transcription</keyword>
<evidence type="ECO:0000256" key="1">
    <source>
        <dbReference type="ARBA" id="ARBA00023015"/>
    </source>
</evidence>
<dbReference type="EMBL" id="VCKZ01000098">
    <property type="protein sequence ID" value="TMR38791.1"/>
    <property type="molecule type" value="Genomic_DNA"/>
</dbReference>
<dbReference type="GO" id="GO:0006950">
    <property type="term" value="P:response to stress"/>
    <property type="evidence" value="ECO:0007669"/>
    <property type="project" value="TreeGrafter"/>
</dbReference>
<evidence type="ECO:0000313" key="5">
    <source>
        <dbReference type="EMBL" id="TMR38791.1"/>
    </source>
</evidence>
<dbReference type="InterPro" id="IPR036390">
    <property type="entry name" value="WH_DNA-bd_sf"/>
</dbReference>
<dbReference type="Proteomes" id="UP000305238">
    <property type="component" value="Unassembled WGS sequence"/>
</dbReference>
<dbReference type="Pfam" id="PF12802">
    <property type="entry name" value="MarR_2"/>
    <property type="match status" value="1"/>
</dbReference>
<dbReference type="PRINTS" id="PR00598">
    <property type="entry name" value="HTHMARR"/>
</dbReference>
<dbReference type="InterPro" id="IPR023187">
    <property type="entry name" value="Tscrpt_reg_MarR-type_CS"/>
</dbReference>
<evidence type="ECO:0000259" key="4">
    <source>
        <dbReference type="PROSITE" id="PS50995"/>
    </source>
</evidence>
<proteinExistence type="predicted"/>
<feature type="domain" description="HTH marR-type" evidence="4">
    <location>
        <begin position="20"/>
        <end position="152"/>
    </location>
</feature>
<evidence type="ECO:0000256" key="3">
    <source>
        <dbReference type="ARBA" id="ARBA00023163"/>
    </source>
</evidence>
<dbReference type="AlphaFoldDB" id="A0A5S4H272"/>
<dbReference type="SMART" id="SM00347">
    <property type="entry name" value="HTH_MARR"/>
    <property type="match status" value="1"/>
</dbReference>
<dbReference type="PANTHER" id="PTHR33164:SF99">
    <property type="entry name" value="MARR FAMILY REGULATORY PROTEIN"/>
    <property type="match status" value="1"/>
</dbReference>
<evidence type="ECO:0000313" key="6">
    <source>
        <dbReference type="Proteomes" id="UP000305238"/>
    </source>
</evidence>
<dbReference type="InterPro" id="IPR036388">
    <property type="entry name" value="WH-like_DNA-bd_sf"/>
</dbReference>
<dbReference type="PROSITE" id="PS01117">
    <property type="entry name" value="HTH_MARR_1"/>
    <property type="match status" value="1"/>
</dbReference>